<gene>
    <name evidence="3" type="ORF">PHAECO_LOCUS10863</name>
</gene>
<evidence type="ECO:0000313" key="3">
    <source>
        <dbReference type="EMBL" id="CAG9823987.1"/>
    </source>
</evidence>
<feature type="domain" description="PWWP" evidence="2">
    <location>
        <begin position="74"/>
        <end position="125"/>
    </location>
</feature>
<dbReference type="EMBL" id="OU896713">
    <property type="protein sequence ID" value="CAG9823987.1"/>
    <property type="molecule type" value="Genomic_DNA"/>
</dbReference>
<reference evidence="3" key="1">
    <citation type="submission" date="2022-01" db="EMBL/GenBank/DDBJ databases">
        <authorList>
            <person name="King R."/>
        </authorList>
    </citation>
    <scope>NUCLEOTIDE SEQUENCE</scope>
</reference>
<feature type="compositionally biased region" description="Low complexity" evidence="1">
    <location>
        <begin position="180"/>
        <end position="189"/>
    </location>
</feature>
<feature type="region of interest" description="Disordered" evidence="1">
    <location>
        <begin position="158"/>
        <end position="199"/>
    </location>
</feature>
<sequence length="199" mass="22487">MSGDTLPWEPMVEFAANISAKISAFSCDVGAYVVRSALESGGNELLVKFLPTALARDQNEREQFRSYFGIPFAVGELVWGPAEGRPFWPGKIVEARDRLALVKWFGTEKPVAVMESERLQTLTEGLEAHHRARKKWRTSRKLNSQLEKAIQEAMAELDKEEPHRTTVQKERKNLKTYSRATTAQTPTKKAAVRSKNAQR</sequence>
<evidence type="ECO:0000256" key="1">
    <source>
        <dbReference type="SAM" id="MobiDB-lite"/>
    </source>
</evidence>
<dbReference type="SUPFAM" id="SSF63748">
    <property type="entry name" value="Tudor/PWWP/MBT"/>
    <property type="match status" value="1"/>
</dbReference>
<proteinExistence type="predicted"/>
<feature type="compositionally biased region" description="Basic residues" evidence="1">
    <location>
        <begin position="190"/>
        <end position="199"/>
    </location>
</feature>
<dbReference type="OrthoDB" id="641149at2759"/>
<dbReference type="Pfam" id="PF00855">
    <property type="entry name" value="PWWP"/>
    <property type="match status" value="1"/>
</dbReference>
<keyword evidence="4" id="KW-1185">Reference proteome</keyword>
<dbReference type="GO" id="GO:0003682">
    <property type="term" value="F:chromatin binding"/>
    <property type="evidence" value="ECO:0007669"/>
    <property type="project" value="TreeGrafter"/>
</dbReference>
<feature type="compositionally biased region" description="Basic and acidic residues" evidence="1">
    <location>
        <begin position="158"/>
        <end position="173"/>
    </location>
</feature>
<dbReference type="PANTHER" id="PTHR16112:SF16">
    <property type="entry name" value="SIX-BANDED, ISOFORM H"/>
    <property type="match status" value="1"/>
</dbReference>
<name>A0A9N9SJB3_PHACE</name>
<dbReference type="SMART" id="SM00293">
    <property type="entry name" value="PWWP"/>
    <property type="match status" value="1"/>
</dbReference>
<dbReference type="PANTHER" id="PTHR16112">
    <property type="entry name" value="METHYL-CPG BINDING PROTEIN, DROSOPHILA"/>
    <property type="match status" value="1"/>
</dbReference>
<dbReference type="Gene3D" id="2.30.30.140">
    <property type="match status" value="1"/>
</dbReference>
<reference evidence="3" key="2">
    <citation type="submission" date="2022-10" db="EMBL/GenBank/DDBJ databases">
        <authorList>
            <consortium name="ENA_rothamsted_submissions"/>
            <consortium name="culmorum"/>
            <person name="King R."/>
        </authorList>
    </citation>
    <scope>NUCLEOTIDE SEQUENCE</scope>
</reference>
<accession>A0A9N9SJB3</accession>
<protein>
    <recommendedName>
        <fullName evidence="2">PWWP domain-containing protein</fullName>
    </recommendedName>
</protein>
<dbReference type="Proteomes" id="UP001153737">
    <property type="component" value="Chromosome 7"/>
</dbReference>
<dbReference type="GO" id="GO:0010369">
    <property type="term" value="C:chromocenter"/>
    <property type="evidence" value="ECO:0007669"/>
    <property type="project" value="TreeGrafter"/>
</dbReference>
<evidence type="ECO:0000259" key="2">
    <source>
        <dbReference type="PROSITE" id="PS50812"/>
    </source>
</evidence>
<dbReference type="PROSITE" id="PS50812">
    <property type="entry name" value="PWWP"/>
    <property type="match status" value="1"/>
</dbReference>
<dbReference type="AlphaFoldDB" id="A0A9N9SJB3"/>
<dbReference type="InterPro" id="IPR000313">
    <property type="entry name" value="PWWP_dom"/>
</dbReference>
<organism evidence="3 4">
    <name type="scientific">Phaedon cochleariae</name>
    <name type="common">Mustard beetle</name>
    <dbReference type="NCBI Taxonomy" id="80249"/>
    <lineage>
        <taxon>Eukaryota</taxon>
        <taxon>Metazoa</taxon>
        <taxon>Ecdysozoa</taxon>
        <taxon>Arthropoda</taxon>
        <taxon>Hexapoda</taxon>
        <taxon>Insecta</taxon>
        <taxon>Pterygota</taxon>
        <taxon>Neoptera</taxon>
        <taxon>Endopterygota</taxon>
        <taxon>Coleoptera</taxon>
        <taxon>Polyphaga</taxon>
        <taxon>Cucujiformia</taxon>
        <taxon>Chrysomeloidea</taxon>
        <taxon>Chrysomelidae</taxon>
        <taxon>Chrysomelinae</taxon>
        <taxon>Chrysomelini</taxon>
        <taxon>Phaedon</taxon>
    </lineage>
</organism>
<evidence type="ECO:0000313" key="4">
    <source>
        <dbReference type="Proteomes" id="UP001153737"/>
    </source>
</evidence>
<dbReference type="GO" id="GO:0005634">
    <property type="term" value="C:nucleus"/>
    <property type="evidence" value="ECO:0007669"/>
    <property type="project" value="TreeGrafter"/>
</dbReference>